<evidence type="ECO:0000256" key="1">
    <source>
        <dbReference type="SAM" id="Coils"/>
    </source>
</evidence>
<proteinExistence type="predicted"/>
<dbReference type="RefSeq" id="WP_102884299.1">
    <property type="nucleotide sequence ID" value="NZ_CP010725.1"/>
</dbReference>
<organism evidence="2 3">
    <name type="scientific">Phaeobacter inhibens</name>
    <dbReference type="NCBI Taxonomy" id="221822"/>
    <lineage>
        <taxon>Bacteria</taxon>
        <taxon>Pseudomonadati</taxon>
        <taxon>Pseudomonadota</taxon>
        <taxon>Alphaproteobacteria</taxon>
        <taxon>Rhodobacterales</taxon>
        <taxon>Roseobacteraceae</taxon>
        <taxon>Phaeobacter</taxon>
    </lineage>
</organism>
<dbReference type="AlphaFoldDB" id="A0A2I7K6S0"/>
<dbReference type="Proteomes" id="UP000236447">
    <property type="component" value="Chromosome"/>
</dbReference>
<evidence type="ECO:0000313" key="2">
    <source>
        <dbReference type="EMBL" id="AUQ98304.1"/>
    </source>
</evidence>
<reference evidence="2 3" key="1">
    <citation type="journal article" date="2017" name="Front. Microbiol.">
        <title>Phaeobacter piscinae sp. nov., a species of the Roseobacter group and potential aquaculture probiont.</title>
        <authorList>
            <person name="Sonnenschein E.C."/>
            <person name="Phippen C.B.W."/>
            <person name="Nielsen K.F."/>
            <person name="Mateiu R.V."/>
            <person name="Melchiorsen J."/>
            <person name="Gram L."/>
            <person name="Overmann J."/>
            <person name="Freese H.M."/>
        </authorList>
    </citation>
    <scope>NUCLEOTIDE SEQUENCE [LARGE SCALE GENOMIC DNA]</scope>
    <source>
        <strain evidence="2 3">P88</strain>
    </source>
</reference>
<name>A0A2I7K6S0_9RHOB</name>
<evidence type="ECO:0000313" key="3">
    <source>
        <dbReference type="Proteomes" id="UP000236447"/>
    </source>
</evidence>
<accession>A0A2I7K6S0</accession>
<keyword evidence="1" id="KW-0175">Coiled coil</keyword>
<sequence length="109" mass="11650">MQSPAQSKTRLPMPSICTTSGLDPLRRHSRLFPLLAAAALASACARVPELEDRLTPDLRGAAYPALVPLEDALHPGTSAAEESKALEDTLEARAARLQARADRLRAAQP</sequence>
<feature type="coiled-coil region" evidence="1">
    <location>
        <begin position="80"/>
        <end position="107"/>
    </location>
</feature>
<reference evidence="2 3" key="2">
    <citation type="journal article" date="2017" name="Genome Biol. Evol.">
        <title>Trajectories and Drivers of Genome Evolution in Surface-Associated Marine Phaeobacter.</title>
        <authorList>
            <person name="Freese H.M."/>
            <person name="Sikorski J."/>
            <person name="Bunk B."/>
            <person name="Scheuner C."/>
            <person name="Meier-Kolthoff J.P."/>
            <person name="Sproer C."/>
            <person name="Gram L."/>
            <person name="Overmann J."/>
        </authorList>
    </citation>
    <scope>NUCLEOTIDE SEQUENCE [LARGE SCALE GENOMIC DNA]</scope>
    <source>
        <strain evidence="2 3">P88</strain>
    </source>
</reference>
<gene>
    <name evidence="2" type="ORF">PhaeoP88_00914</name>
</gene>
<protein>
    <submittedName>
        <fullName evidence="2">Uncharacterized protein</fullName>
    </submittedName>
</protein>
<dbReference type="EMBL" id="CP010725">
    <property type="protein sequence ID" value="AUQ98304.1"/>
    <property type="molecule type" value="Genomic_DNA"/>
</dbReference>